<dbReference type="PANTHER" id="PTHR35176:SF6">
    <property type="entry name" value="HEME OXYGENASE HI_0854-RELATED"/>
    <property type="match status" value="1"/>
</dbReference>
<evidence type="ECO:0000259" key="2">
    <source>
        <dbReference type="Pfam" id="PF01243"/>
    </source>
</evidence>
<organism evidence="3">
    <name type="scientific">uncultured Sulfurovum sp</name>
    <dbReference type="NCBI Taxonomy" id="269237"/>
    <lineage>
        <taxon>Bacteria</taxon>
        <taxon>Pseudomonadati</taxon>
        <taxon>Campylobacterota</taxon>
        <taxon>Epsilonproteobacteria</taxon>
        <taxon>Campylobacterales</taxon>
        <taxon>Sulfurovaceae</taxon>
        <taxon>Sulfurovum</taxon>
        <taxon>environmental samples</taxon>
    </lineage>
</organism>
<dbReference type="GO" id="GO:0016627">
    <property type="term" value="F:oxidoreductase activity, acting on the CH-CH group of donors"/>
    <property type="evidence" value="ECO:0007669"/>
    <property type="project" value="TreeGrafter"/>
</dbReference>
<dbReference type="Gene3D" id="2.30.110.10">
    <property type="entry name" value="Electron Transport, Fmn-binding Protein, Chain A"/>
    <property type="match status" value="1"/>
</dbReference>
<proteinExistence type="predicted"/>
<keyword evidence="1" id="KW-0560">Oxidoreductase</keyword>
<accession>A0A6S6TZ00</accession>
<dbReference type="GO" id="GO:0070967">
    <property type="term" value="F:coenzyme F420 binding"/>
    <property type="evidence" value="ECO:0007669"/>
    <property type="project" value="TreeGrafter"/>
</dbReference>
<dbReference type="InterPro" id="IPR052019">
    <property type="entry name" value="F420H2_bilvrd_red/Heme_oxyg"/>
</dbReference>
<protein>
    <submittedName>
        <fullName evidence="3">Heme iron utilization protein</fullName>
    </submittedName>
</protein>
<dbReference type="InterPro" id="IPR012349">
    <property type="entry name" value="Split_barrel_FMN-bd"/>
</dbReference>
<feature type="domain" description="Pyridoxamine 5'-phosphate oxidase N-terminal" evidence="2">
    <location>
        <begin position="2"/>
        <end position="95"/>
    </location>
</feature>
<dbReference type="Pfam" id="PF01243">
    <property type="entry name" value="PNPOx_N"/>
    <property type="match status" value="1"/>
</dbReference>
<name>A0A6S6TZ00_9BACT</name>
<evidence type="ECO:0000313" key="3">
    <source>
        <dbReference type="EMBL" id="CAA6825832.1"/>
    </source>
</evidence>
<gene>
    <name evidence="3" type="ORF">HELGO_WM7438</name>
</gene>
<reference evidence="3" key="1">
    <citation type="submission" date="2020-01" db="EMBL/GenBank/DDBJ databases">
        <authorList>
            <person name="Meier V. D."/>
            <person name="Meier V D."/>
        </authorList>
    </citation>
    <scope>NUCLEOTIDE SEQUENCE</scope>
    <source>
        <strain evidence="3">HLG_WM_MAG_05</strain>
    </source>
</reference>
<dbReference type="PIRSF" id="PIRSF004633">
    <property type="entry name" value="UCP_PLP_oxd"/>
    <property type="match status" value="1"/>
</dbReference>
<dbReference type="GO" id="GO:0005829">
    <property type="term" value="C:cytosol"/>
    <property type="evidence" value="ECO:0007669"/>
    <property type="project" value="TreeGrafter"/>
</dbReference>
<sequence length="152" mass="16987">MENLSRFLRKSQSVAINTKGEDGHPFSSYASFYYDGEVVYVSVPSIVTHVENLQANPKASLLFVEDKSSNRSTHERHRTTLECKVSIVDSASSKYKEIMPNFEDGAFGILMGTSELVLYALTPTSGEITFGFGDEIYALSGEKMNEVNLWKR</sequence>
<dbReference type="InterPro" id="IPR011576">
    <property type="entry name" value="Pyridox_Oxase_N"/>
</dbReference>
<dbReference type="InterPro" id="IPR014419">
    <property type="entry name" value="HutZ"/>
</dbReference>
<dbReference type="EMBL" id="CACVAU010000084">
    <property type="protein sequence ID" value="CAA6825832.1"/>
    <property type="molecule type" value="Genomic_DNA"/>
</dbReference>
<dbReference type="PANTHER" id="PTHR35176">
    <property type="entry name" value="HEME OXYGENASE HI_0854-RELATED"/>
    <property type="match status" value="1"/>
</dbReference>
<evidence type="ECO:0000256" key="1">
    <source>
        <dbReference type="ARBA" id="ARBA00023002"/>
    </source>
</evidence>
<dbReference type="AlphaFoldDB" id="A0A6S6TZ00"/>
<dbReference type="SUPFAM" id="SSF50475">
    <property type="entry name" value="FMN-binding split barrel"/>
    <property type="match status" value="1"/>
</dbReference>